<feature type="region of interest" description="Disordered" evidence="4">
    <location>
        <begin position="1332"/>
        <end position="1355"/>
    </location>
</feature>
<dbReference type="GO" id="GO:0005929">
    <property type="term" value="C:cilium"/>
    <property type="evidence" value="ECO:0007669"/>
    <property type="project" value="TreeGrafter"/>
</dbReference>
<feature type="region of interest" description="Disordered" evidence="4">
    <location>
        <begin position="502"/>
        <end position="524"/>
    </location>
</feature>
<feature type="compositionally biased region" description="Polar residues" evidence="4">
    <location>
        <begin position="1098"/>
        <end position="1115"/>
    </location>
</feature>
<feature type="region of interest" description="Disordered" evidence="4">
    <location>
        <begin position="873"/>
        <end position="939"/>
    </location>
</feature>
<feature type="compositionally biased region" description="Low complexity" evidence="4">
    <location>
        <begin position="1342"/>
        <end position="1355"/>
    </location>
</feature>
<feature type="compositionally biased region" description="Low complexity" evidence="4">
    <location>
        <begin position="1133"/>
        <end position="1146"/>
    </location>
</feature>
<keyword evidence="6" id="KW-1185">Reference proteome</keyword>
<dbReference type="Gene3D" id="2.30.42.10">
    <property type="match status" value="3"/>
</dbReference>
<dbReference type="FunFam" id="2.30.42.10:FF:000087">
    <property type="entry name" value="Whirlin a"/>
    <property type="match status" value="1"/>
</dbReference>
<dbReference type="OrthoDB" id="10029564at2759"/>
<feature type="region of interest" description="Disordered" evidence="4">
    <location>
        <begin position="1295"/>
        <end position="1316"/>
    </location>
</feature>
<dbReference type="Pfam" id="PF21219">
    <property type="entry name" value="USH1C_N"/>
    <property type="match status" value="1"/>
</dbReference>
<comment type="subcellular location">
    <subcellularLocation>
        <location evidence="1">Cell projection</location>
    </subcellularLocation>
</comment>
<evidence type="ECO:0000313" key="6">
    <source>
        <dbReference type="Proteomes" id="UP000749559"/>
    </source>
</evidence>
<feature type="compositionally biased region" description="Low complexity" evidence="4">
    <location>
        <begin position="914"/>
        <end position="931"/>
    </location>
</feature>
<feature type="compositionally biased region" description="Polar residues" evidence="4">
    <location>
        <begin position="1295"/>
        <end position="1310"/>
    </location>
</feature>
<feature type="region of interest" description="Disordered" evidence="4">
    <location>
        <begin position="101"/>
        <end position="135"/>
    </location>
</feature>
<dbReference type="Pfam" id="PF00595">
    <property type="entry name" value="PDZ"/>
    <property type="match status" value="3"/>
</dbReference>
<dbReference type="GO" id="GO:0005886">
    <property type="term" value="C:plasma membrane"/>
    <property type="evidence" value="ECO:0007669"/>
    <property type="project" value="TreeGrafter"/>
</dbReference>
<comment type="caution">
    <text evidence="5">The sequence shown here is derived from an EMBL/GenBank/DDBJ whole genome shotgun (WGS) entry which is preliminary data.</text>
</comment>
<feature type="compositionally biased region" description="Polar residues" evidence="4">
    <location>
        <begin position="830"/>
        <end position="854"/>
    </location>
</feature>
<accession>A0A8J1T7A2</accession>
<dbReference type="Gene3D" id="1.20.1160.20">
    <property type="match status" value="2"/>
</dbReference>
<dbReference type="PANTHER" id="PTHR23116">
    <property type="entry name" value="PDZ DOMAIN CONTAINING WHIRLIN AND HARMONIN-RELATED"/>
    <property type="match status" value="1"/>
</dbReference>
<evidence type="ECO:0000256" key="3">
    <source>
        <dbReference type="ARBA" id="ARBA00023273"/>
    </source>
</evidence>
<feature type="compositionally biased region" description="Low complexity" evidence="4">
    <location>
        <begin position="1052"/>
        <end position="1077"/>
    </location>
</feature>
<dbReference type="InterPro" id="IPR001478">
    <property type="entry name" value="PDZ"/>
</dbReference>
<name>A0A8J1T7A2_OWEFU</name>
<feature type="region of interest" description="Disordered" evidence="4">
    <location>
        <begin position="1546"/>
        <end position="1589"/>
    </location>
</feature>
<feature type="region of interest" description="Disordered" evidence="4">
    <location>
        <begin position="829"/>
        <end position="857"/>
    </location>
</feature>
<feature type="compositionally biased region" description="Basic and acidic residues" evidence="4">
    <location>
        <begin position="873"/>
        <end position="890"/>
    </location>
</feature>
<dbReference type="InterPro" id="IPR036034">
    <property type="entry name" value="PDZ_sf"/>
</dbReference>
<dbReference type="GO" id="GO:0032426">
    <property type="term" value="C:stereocilium tip"/>
    <property type="evidence" value="ECO:0007669"/>
    <property type="project" value="TreeGrafter"/>
</dbReference>
<dbReference type="InterPro" id="IPR030237">
    <property type="entry name" value="Harmonin_N"/>
</dbReference>
<dbReference type="EMBL" id="CAIIXF020000005">
    <property type="protein sequence ID" value="CAH1783941.1"/>
    <property type="molecule type" value="Genomic_DNA"/>
</dbReference>
<proteinExistence type="predicted"/>
<dbReference type="GO" id="GO:0002142">
    <property type="term" value="C:stereocilia ankle link complex"/>
    <property type="evidence" value="ECO:0007669"/>
    <property type="project" value="TreeGrafter"/>
</dbReference>
<gene>
    <name evidence="5" type="ORF">OFUS_LOCUS10209</name>
</gene>
<sequence>MASYIQAQRQHKQQHMANMEPHRKQKLKEFHKKSQQLLTEHERDYLYHVLKEYQTNKHIDRFIQKLQTVLDTPLKLNLLKEIRHLVPSSQKQAFDRLAPYHKMSPPMTLPNNSKGKKSKSTGQLGQQRNIAPPSIRVESPDSCIRMLTVSKHEDQSLGLSIRGGSEHGIGIYVSEVDEGSVADECGLQVGDQILEVNSINFERLGSSSAIKVLTSTNRLKMVIKRTGHIPGFKFAKEKVSWYDTAQKKIVEGDFEEHGIIHSPASKFLHGYDEKHVNLTVTGGTSFLGFNVRGGSEYGVGLYVSRIDKGGLAEQKGLKLGDQIIEVNGENFENVTHANAVEFFKSQSHLFMTVWAVHRYPAFKEIYAEYSWKEGENRSRRPRTAPVTSTHNNSCVTEGTLTEFPMESKVETFTQTASNTMVSNEHDESFSVGLQTANILVTPERPNMILPQRSDVVMVERRPDVTPPESPPSTVKVTKKDQEKMVLTIYPKESQTVDRVQSLHGPKDIDPRNLNKTNKKVKDSDGKRSWTFKNIFGSKSKGEVKLKTKSRPKLDMKDISGPVAMNNNEEDKIKVSANNVVSTSNPPSAVTNEASSHKFSTGMGSQLMYTEASKVATLTRIEEEAKKVLNEDEVAAILRHLKWYGSKGDVEGLVRPLIAILDKPEKALLFREIRGLVLPTDIGRFDSLVSRIELEAYSELATHVHKASPVIGKKLPQKQSGVPPKKKIIHPEPGFSGAFHLRTEEQYKTDQQTREKIENQEKQHKKSELKQRRSSKRTSVTEAYEMIDFNGAVKTDEGEVFETSQNSESSLQNSGTFSVHEMSDFGYAAIPSTSTQGEKSKSKPNNNGVNSSNDELSPDEISALYAVVDKTAKYEQKHSKDSEQKNSHTDIDPDYEAIDFIPPPATFRIITPDGTESQHSSSEATHTTHSSTPRSGDQGARRKLELVNTPGAISSVHNTESSLKATPRCNNIIEHENVGALKSAPRQNDTIEYDTIEATSNMEVILAKQSSRPNIIQDSTTPKLINITHNVNNDTRVSPGESLDSTKEQAGASVSSHNLSGQSSSKHSNKSYQSSNHSSELRGPVVHSSNSSEMHGSSPQPSNLSGERSSRGSQPSILGLNFLGSPEDNNKVPSSSASQISNRSATSDGHSQSSNQSNISRHSEISKHSGTSKHSEISRHSGVSKHSEISRHSGVSKHSEILRHSGVSKHSEISRHSGVSKHSEISRQSRVSKMSEDSHHSKVSKNSQHSTNTLQSTASNPIKLISKKEHVDHPSPAFASNVDAYKQHMADLMKNKSQNSTPVNSRPSTVMSDSSDSDLDDYTLTINEEAIVHKDADTESRQSYIPSPTSSVASSSVQSYNLDREFELSRGSTVIGARGKYGASPPSEHSSLYSYTVNATPLSSKPPTPPEAVVRLSYEPIGNTQLSEISEASPNLDASGSLVSDLDLLNSVTLDLENLGTEASDESHQSLPPPPDLEFLNNHIYPSNVSTSHTGGSVRDDVSSIGVDNATITADVDMASLLDGLLQSPKHNGENSNMSFNLINHSETQQEETDNRYRKQSTPYPGTRNAEPVAVSSPSPTPDQPQPITVVLPKNRSSLGISVSGGKDSRTQPHVKVEKIFPGGVAAENGILKAGMRILKVDGQSMTSSTHKEAVECIRRSYTRKDQPTMTIIVLPI</sequence>
<dbReference type="PROSITE" id="PS50106">
    <property type="entry name" value="PDZ"/>
    <property type="match status" value="3"/>
</dbReference>
<reference evidence="5" key="1">
    <citation type="submission" date="2022-03" db="EMBL/GenBank/DDBJ databases">
        <authorList>
            <person name="Martin C."/>
        </authorList>
    </citation>
    <scope>NUCLEOTIDE SEQUENCE</scope>
</reference>
<feature type="region of interest" description="Disordered" evidence="4">
    <location>
        <begin position="710"/>
        <end position="781"/>
    </location>
</feature>
<evidence type="ECO:0000256" key="4">
    <source>
        <dbReference type="SAM" id="MobiDB-lite"/>
    </source>
</evidence>
<feature type="region of interest" description="Disordered" evidence="4">
    <location>
        <begin position="1025"/>
        <end position="1258"/>
    </location>
</feature>
<feature type="compositionally biased region" description="Polar residues" evidence="4">
    <location>
        <begin position="1147"/>
        <end position="1159"/>
    </location>
</feature>
<evidence type="ECO:0000313" key="5">
    <source>
        <dbReference type="EMBL" id="CAH1783941.1"/>
    </source>
</evidence>
<feature type="compositionally biased region" description="Polar residues" evidence="4">
    <location>
        <begin position="385"/>
        <end position="395"/>
    </location>
</feature>
<feature type="region of interest" description="Disordered" evidence="4">
    <location>
        <begin position="373"/>
        <end position="395"/>
    </location>
</feature>
<evidence type="ECO:0000256" key="1">
    <source>
        <dbReference type="ARBA" id="ARBA00004316"/>
    </source>
</evidence>
<dbReference type="PANTHER" id="PTHR23116:SF29">
    <property type="entry name" value="PDZ DOMAIN-CONTAINING PROTEIN 7"/>
    <property type="match status" value="1"/>
</dbReference>
<keyword evidence="2" id="KW-0677">Repeat</keyword>
<feature type="compositionally biased region" description="Polar residues" evidence="4">
    <location>
        <begin position="1025"/>
        <end position="1035"/>
    </location>
</feature>
<feature type="compositionally biased region" description="Polar residues" evidence="4">
    <location>
        <begin position="1243"/>
        <end position="1258"/>
    </location>
</feature>
<dbReference type="SMART" id="SM00228">
    <property type="entry name" value="PDZ"/>
    <property type="match status" value="3"/>
</dbReference>
<keyword evidence="3" id="KW-0966">Cell projection</keyword>
<protein>
    <submittedName>
        <fullName evidence="5">Uncharacterized protein</fullName>
    </submittedName>
</protein>
<feature type="compositionally biased region" description="Basic and acidic residues" evidence="4">
    <location>
        <begin position="740"/>
        <end position="770"/>
    </location>
</feature>
<dbReference type="Proteomes" id="UP000749559">
    <property type="component" value="Unassembled WGS sequence"/>
</dbReference>
<evidence type="ECO:0000256" key="2">
    <source>
        <dbReference type="ARBA" id="ARBA00022737"/>
    </source>
</evidence>
<dbReference type="SUPFAM" id="SSF50156">
    <property type="entry name" value="PDZ domain-like"/>
    <property type="match status" value="3"/>
</dbReference>
<organism evidence="5 6">
    <name type="scientific">Owenia fusiformis</name>
    <name type="common">Polychaete worm</name>
    <dbReference type="NCBI Taxonomy" id="6347"/>
    <lineage>
        <taxon>Eukaryota</taxon>
        <taxon>Metazoa</taxon>
        <taxon>Spiralia</taxon>
        <taxon>Lophotrochozoa</taxon>
        <taxon>Annelida</taxon>
        <taxon>Polychaeta</taxon>
        <taxon>Sedentaria</taxon>
        <taxon>Canalipalpata</taxon>
        <taxon>Sabellida</taxon>
        <taxon>Oweniida</taxon>
        <taxon>Oweniidae</taxon>
        <taxon>Owenia</taxon>
    </lineage>
</organism>
<feature type="compositionally biased region" description="Basic and acidic residues" evidence="4">
    <location>
        <begin position="1160"/>
        <end position="1239"/>
    </location>
</feature>
<dbReference type="InterPro" id="IPR051844">
    <property type="entry name" value="USH2_Complex_Protein"/>
</dbReference>
<feature type="compositionally biased region" description="Low complexity" evidence="4">
    <location>
        <begin position="1087"/>
        <end position="1097"/>
    </location>
</feature>